<gene>
    <name evidence="1" type="ORF">E2C01_082456</name>
</gene>
<reference evidence="1 2" key="1">
    <citation type="submission" date="2019-05" db="EMBL/GenBank/DDBJ databases">
        <title>Another draft genome of Portunus trituberculatus and its Hox gene families provides insights of decapod evolution.</title>
        <authorList>
            <person name="Jeong J.-H."/>
            <person name="Song I."/>
            <person name="Kim S."/>
            <person name="Choi T."/>
            <person name="Kim D."/>
            <person name="Ryu S."/>
            <person name="Kim W."/>
        </authorList>
    </citation>
    <scope>NUCLEOTIDE SEQUENCE [LARGE SCALE GENOMIC DNA]</scope>
    <source>
        <tissue evidence="1">Muscle</tissue>
    </source>
</reference>
<proteinExistence type="predicted"/>
<keyword evidence="2" id="KW-1185">Reference proteome</keyword>
<dbReference type="AlphaFoldDB" id="A0A5B7ISE6"/>
<dbReference type="EMBL" id="VSRR010074949">
    <property type="protein sequence ID" value="MPC87590.1"/>
    <property type="molecule type" value="Genomic_DNA"/>
</dbReference>
<dbReference type="Proteomes" id="UP000324222">
    <property type="component" value="Unassembled WGS sequence"/>
</dbReference>
<sequence>MKVSEVESEFHRRISEVREEFRGRISYLQVEFCQVNSATEGVAVPTVSLPSNEMKTSGAKRRKVVKAPQRVEMENSFAVLEGVEEEKEEVGSDEVRRAEGSLPAGKILVIGDSQVRHLDTAFCDKDRRRRTRCLPGAGIERVSAQLETCLADGTTSKPIVFLNPRGMTFAG</sequence>
<name>A0A5B7ISE6_PORTR</name>
<accession>A0A5B7ISE6</accession>
<comment type="caution">
    <text evidence="1">The sequence shown here is derived from an EMBL/GenBank/DDBJ whole genome shotgun (WGS) entry which is preliminary data.</text>
</comment>
<evidence type="ECO:0000313" key="2">
    <source>
        <dbReference type="Proteomes" id="UP000324222"/>
    </source>
</evidence>
<dbReference type="Gene3D" id="3.40.50.12690">
    <property type="match status" value="1"/>
</dbReference>
<protein>
    <submittedName>
        <fullName evidence="1">Uncharacterized protein</fullName>
    </submittedName>
</protein>
<organism evidence="1 2">
    <name type="scientific">Portunus trituberculatus</name>
    <name type="common">Swimming crab</name>
    <name type="synonym">Neptunus trituberculatus</name>
    <dbReference type="NCBI Taxonomy" id="210409"/>
    <lineage>
        <taxon>Eukaryota</taxon>
        <taxon>Metazoa</taxon>
        <taxon>Ecdysozoa</taxon>
        <taxon>Arthropoda</taxon>
        <taxon>Crustacea</taxon>
        <taxon>Multicrustacea</taxon>
        <taxon>Malacostraca</taxon>
        <taxon>Eumalacostraca</taxon>
        <taxon>Eucarida</taxon>
        <taxon>Decapoda</taxon>
        <taxon>Pleocyemata</taxon>
        <taxon>Brachyura</taxon>
        <taxon>Eubrachyura</taxon>
        <taxon>Portunoidea</taxon>
        <taxon>Portunidae</taxon>
        <taxon>Portuninae</taxon>
        <taxon>Portunus</taxon>
    </lineage>
</organism>
<evidence type="ECO:0000313" key="1">
    <source>
        <dbReference type="EMBL" id="MPC87590.1"/>
    </source>
</evidence>